<dbReference type="Proteomes" id="UP000018851">
    <property type="component" value="Chromosome"/>
</dbReference>
<dbReference type="eggNOG" id="COG3637">
    <property type="taxonomic scope" value="Bacteria"/>
</dbReference>
<gene>
    <name evidence="3" type="ORF">NX02_25695</name>
</gene>
<dbReference type="AlphaFoldDB" id="W0AFQ6"/>
<dbReference type="STRING" id="1123269.NX02_25695"/>
<dbReference type="RefSeq" id="WP_025294847.1">
    <property type="nucleotide sequence ID" value="NZ_CP006644.1"/>
</dbReference>
<dbReference type="EMBL" id="CP006644">
    <property type="protein sequence ID" value="AHE56744.1"/>
    <property type="molecule type" value="Genomic_DNA"/>
</dbReference>
<name>W0AFQ6_9SPHN</name>
<evidence type="ECO:0000256" key="1">
    <source>
        <dbReference type="SAM" id="SignalP"/>
    </source>
</evidence>
<protein>
    <recommendedName>
        <fullName evidence="2">Alginate export domain-containing protein</fullName>
    </recommendedName>
</protein>
<keyword evidence="1" id="KW-0732">Signal</keyword>
<feature type="signal peptide" evidence="1">
    <location>
        <begin position="1"/>
        <end position="23"/>
    </location>
</feature>
<dbReference type="InterPro" id="IPR053728">
    <property type="entry name" value="Alginate_Permeability_Chnl"/>
</dbReference>
<proteinExistence type="predicted"/>
<sequence>MIRLAALAALALPAAAAAQPAAAVEQTNMRYNEDWSGITTAPRRDADWWKAAKHRPLDKDGTVYLTTGLELRIRQEGFDDNNWGDPPAADDGYLWVRMMPHADLHVGPARAFVQGIAGYARGVGAGKGPADETGIDLLQGFADVRLPLAENASLTLRGGRELVALGSERLVGLRYGPNIPQAFDGGRAILNVGPVRVDAFAMRPVAVGLGDFDDRRSRTRRLSGVYATTTVAPDIGLDLYWLGYRNETARFAEGMGDERRDSYGMRMFGKRGGLAWNWEAVLQRGAFGPARIRAWTVATETAYRFADAPLSPRIRLRANIASGDRDPGDATLGTFNALFPKGKYFGELSPIGPYNIANLHPSVDVDLGRGFTLDLAGIAYWRASRRDGVYNVPGQLIRAPGDARSRFIGAQAEALIGWQASEILSFGVSLSLFRPGDFIRETGPARSIHMIGSEAMLRF</sequence>
<evidence type="ECO:0000313" key="3">
    <source>
        <dbReference type="EMBL" id="AHE56744.1"/>
    </source>
</evidence>
<dbReference type="Pfam" id="PF13372">
    <property type="entry name" value="Alginate_exp"/>
    <property type="match status" value="1"/>
</dbReference>
<dbReference type="OrthoDB" id="311329at2"/>
<feature type="domain" description="Alginate export" evidence="2">
    <location>
        <begin position="64"/>
        <end position="447"/>
    </location>
</feature>
<evidence type="ECO:0000313" key="4">
    <source>
        <dbReference type="Proteomes" id="UP000018851"/>
    </source>
</evidence>
<accession>W0AFQ6</accession>
<dbReference type="HOGENOM" id="CLU_035025_0_0_5"/>
<organism evidence="3 4">
    <name type="scientific">Sphingomonas sanxanigenens DSM 19645 = NX02</name>
    <dbReference type="NCBI Taxonomy" id="1123269"/>
    <lineage>
        <taxon>Bacteria</taxon>
        <taxon>Pseudomonadati</taxon>
        <taxon>Pseudomonadota</taxon>
        <taxon>Alphaproteobacteria</taxon>
        <taxon>Sphingomonadales</taxon>
        <taxon>Sphingomonadaceae</taxon>
        <taxon>Sphingomonas</taxon>
    </lineage>
</organism>
<dbReference type="Gene3D" id="2.40.160.100">
    <property type="match status" value="1"/>
</dbReference>
<reference evidence="3 4" key="1">
    <citation type="submission" date="2013-07" db="EMBL/GenBank/DDBJ databases">
        <title>Completed genome of Sphingomonas sanxanigenens NX02.</title>
        <authorList>
            <person name="Ma T."/>
            <person name="Huang H."/>
            <person name="Wu M."/>
            <person name="Li X."/>
            <person name="Li G."/>
        </authorList>
    </citation>
    <scope>NUCLEOTIDE SEQUENCE [LARGE SCALE GENOMIC DNA]</scope>
    <source>
        <strain evidence="3 4">NX02</strain>
    </source>
</reference>
<dbReference type="PATRIC" id="fig|1123269.5.peg.5040"/>
<keyword evidence="4" id="KW-1185">Reference proteome</keyword>
<dbReference type="KEGG" id="ssan:NX02_25695"/>
<dbReference type="InterPro" id="IPR025388">
    <property type="entry name" value="Alginate_export_dom"/>
</dbReference>
<feature type="chain" id="PRO_5004785353" description="Alginate export domain-containing protein" evidence="1">
    <location>
        <begin position="24"/>
        <end position="459"/>
    </location>
</feature>
<evidence type="ECO:0000259" key="2">
    <source>
        <dbReference type="Pfam" id="PF13372"/>
    </source>
</evidence>